<evidence type="ECO:0008006" key="2">
    <source>
        <dbReference type="Google" id="ProtNLM"/>
    </source>
</evidence>
<proteinExistence type="predicted"/>
<comment type="caution">
    <text evidence="1">The sequence shown here is derived from an EMBL/GenBank/DDBJ whole genome shotgun (WGS) entry which is preliminary data.</text>
</comment>
<dbReference type="EMBL" id="VSSQ01030678">
    <property type="protein sequence ID" value="MPM81298.1"/>
    <property type="molecule type" value="Genomic_DNA"/>
</dbReference>
<name>A0A645CWS2_9ZZZZ</name>
<sequence length="83" mass="9295">MKQPYYYSGMKSKALIDLKLYDSEELKNETGTIPAGTEVQILLKKDETELYLIMDSYGITGWIDAGMTGIMPTVIEGLFYSGD</sequence>
<accession>A0A645CWS2</accession>
<dbReference type="AlphaFoldDB" id="A0A645CWS2"/>
<protein>
    <recommendedName>
        <fullName evidence="2">SH3b domain-containing protein</fullName>
    </recommendedName>
</protein>
<gene>
    <name evidence="1" type="ORF">SDC9_128350</name>
</gene>
<evidence type="ECO:0000313" key="1">
    <source>
        <dbReference type="EMBL" id="MPM81298.1"/>
    </source>
</evidence>
<organism evidence="1">
    <name type="scientific">bioreactor metagenome</name>
    <dbReference type="NCBI Taxonomy" id="1076179"/>
    <lineage>
        <taxon>unclassified sequences</taxon>
        <taxon>metagenomes</taxon>
        <taxon>ecological metagenomes</taxon>
    </lineage>
</organism>
<reference evidence="1" key="1">
    <citation type="submission" date="2019-08" db="EMBL/GenBank/DDBJ databases">
        <authorList>
            <person name="Kucharzyk K."/>
            <person name="Murdoch R.W."/>
            <person name="Higgins S."/>
            <person name="Loffler F."/>
        </authorList>
    </citation>
    <scope>NUCLEOTIDE SEQUENCE</scope>
</reference>